<evidence type="ECO:0000259" key="2">
    <source>
        <dbReference type="Pfam" id="PF00149"/>
    </source>
</evidence>
<dbReference type="InterPro" id="IPR004843">
    <property type="entry name" value="Calcineurin-like_PHP"/>
</dbReference>
<evidence type="ECO:0000313" key="3">
    <source>
        <dbReference type="EMBL" id="PYI56490.1"/>
    </source>
</evidence>
<dbReference type="PANTHER" id="PTHR30337:SF7">
    <property type="entry name" value="PHOSPHOESTERASE"/>
    <property type="match status" value="1"/>
</dbReference>
<dbReference type="GO" id="GO:0004527">
    <property type="term" value="F:exonuclease activity"/>
    <property type="evidence" value="ECO:0007669"/>
    <property type="project" value="UniProtKB-KW"/>
</dbReference>
<proteinExistence type="predicted"/>
<reference evidence="3 4" key="1">
    <citation type="submission" date="2018-05" db="EMBL/GenBank/DDBJ databases">
        <title>Paenibacillus flagellatus sp. nov., isolated from selenium mineral soil.</title>
        <authorList>
            <person name="Dai X."/>
        </authorList>
    </citation>
    <scope>NUCLEOTIDE SEQUENCE [LARGE SCALE GENOMIC DNA]</scope>
    <source>
        <strain evidence="3 4">DXL2</strain>
    </source>
</reference>
<name>A0A2V5KMQ0_9BACL</name>
<dbReference type="Pfam" id="PF00149">
    <property type="entry name" value="Metallophos"/>
    <property type="match status" value="1"/>
</dbReference>
<dbReference type="AlphaFoldDB" id="A0A2V5KMQ0"/>
<dbReference type="Proteomes" id="UP000247476">
    <property type="component" value="Unassembled WGS sequence"/>
</dbReference>
<evidence type="ECO:0000256" key="1">
    <source>
        <dbReference type="ARBA" id="ARBA00022801"/>
    </source>
</evidence>
<dbReference type="InterPro" id="IPR041796">
    <property type="entry name" value="Mre11_N"/>
</dbReference>
<keyword evidence="4" id="KW-1185">Reference proteome</keyword>
<keyword evidence="3" id="KW-0540">Nuclease</keyword>
<dbReference type="InterPro" id="IPR050535">
    <property type="entry name" value="DNA_Repair-Maintenance_Comp"/>
</dbReference>
<dbReference type="PANTHER" id="PTHR30337">
    <property type="entry name" value="COMPONENT OF ATP-DEPENDENT DSDNA EXONUCLEASE"/>
    <property type="match status" value="1"/>
</dbReference>
<organism evidence="3 4">
    <name type="scientific">Paenibacillus flagellatus</name>
    <dbReference type="NCBI Taxonomy" id="2211139"/>
    <lineage>
        <taxon>Bacteria</taxon>
        <taxon>Bacillati</taxon>
        <taxon>Bacillota</taxon>
        <taxon>Bacilli</taxon>
        <taxon>Bacillales</taxon>
        <taxon>Paenibacillaceae</taxon>
        <taxon>Paenibacillus</taxon>
    </lineage>
</organism>
<dbReference type="Gene3D" id="3.60.21.10">
    <property type="match status" value="1"/>
</dbReference>
<sequence>MHPDRFVRHAATNGREKGTLVRMEHPLYNGRRTKASTTRSTRRCDPLKPFRFIHAADLHLDSPFKGLSALPSAVRDTVRESTFVALGRLVETAIAERAAFVVVAGDIYDSSDRSLRAQLRFQRAVETLAERGIPVYAVHGNHDPDDGRKAALRWPDAVRFFSSAEAECFAVTDPVRGDLAYVHGWSYPTAAVTDNPLPRFGRPRPGAFNIGLLHANVDGDADHDNYAPCSRRELATAGFDYWALGHIHARRSWGERPSIVYPGNLQGRSVRETGPKGCCIVDVTASGNVSVRFRAADAVRWFAADVPIDGVTGEQELRDRLEAKMRECEEEAEGRPSIVRFRLAGRGALHRALRRPGMLQELAEELREPERRRAEAGAGEPFVWIESIQARTASELDLRQAAGRNAFLGDLLQLSAALAADEAAWRTFRDEALRPMADHPKLGALLASMAEEEREQWLAEAESLAAELVAEEEGWDE</sequence>
<gene>
    <name evidence="3" type="ORF">DLM86_05825</name>
</gene>
<dbReference type="SUPFAM" id="SSF56300">
    <property type="entry name" value="Metallo-dependent phosphatases"/>
    <property type="match status" value="1"/>
</dbReference>
<feature type="domain" description="Calcineurin-like phosphoesterase" evidence="2">
    <location>
        <begin position="50"/>
        <end position="249"/>
    </location>
</feature>
<accession>A0A2V5KMQ0</accession>
<comment type="caution">
    <text evidence="3">The sequence shown here is derived from an EMBL/GenBank/DDBJ whole genome shotgun (WGS) entry which is preliminary data.</text>
</comment>
<dbReference type="CDD" id="cd00840">
    <property type="entry name" value="MPP_Mre11_N"/>
    <property type="match status" value="1"/>
</dbReference>
<dbReference type="InterPro" id="IPR029052">
    <property type="entry name" value="Metallo-depent_PP-like"/>
</dbReference>
<keyword evidence="3" id="KW-0269">Exonuclease</keyword>
<keyword evidence="1" id="KW-0378">Hydrolase</keyword>
<dbReference type="EMBL" id="QJVJ01000002">
    <property type="protein sequence ID" value="PYI56490.1"/>
    <property type="molecule type" value="Genomic_DNA"/>
</dbReference>
<evidence type="ECO:0000313" key="4">
    <source>
        <dbReference type="Proteomes" id="UP000247476"/>
    </source>
</evidence>
<protein>
    <submittedName>
        <fullName evidence="3">DNA repair exonuclease</fullName>
    </submittedName>
</protein>